<organism evidence="1 2">
    <name type="scientific">Sphaerodactylus townsendi</name>
    <dbReference type="NCBI Taxonomy" id="933632"/>
    <lineage>
        <taxon>Eukaryota</taxon>
        <taxon>Metazoa</taxon>
        <taxon>Chordata</taxon>
        <taxon>Craniata</taxon>
        <taxon>Vertebrata</taxon>
        <taxon>Euteleostomi</taxon>
        <taxon>Lepidosauria</taxon>
        <taxon>Squamata</taxon>
        <taxon>Bifurcata</taxon>
        <taxon>Gekkota</taxon>
        <taxon>Sphaerodactylidae</taxon>
        <taxon>Sphaerodactylus</taxon>
    </lineage>
</organism>
<protein>
    <submittedName>
        <fullName evidence="1">Uncharacterized protein</fullName>
    </submittedName>
</protein>
<proteinExistence type="predicted"/>
<comment type="caution">
    <text evidence="1">The sequence shown here is derived from an EMBL/GenBank/DDBJ whole genome shotgun (WGS) entry which is preliminary data.</text>
</comment>
<evidence type="ECO:0000313" key="1">
    <source>
        <dbReference type="EMBL" id="KAH7996716.1"/>
    </source>
</evidence>
<accession>A0ACB8EV96</accession>
<keyword evidence="2" id="KW-1185">Reference proteome</keyword>
<name>A0ACB8EV96_9SAUR</name>
<sequence length="223" mass="25574">MFKLTYGSASVMRNISPGYSIYQMAPNETLQYVGIMALLLHFKWTWESFFASREQHSNVMHEGARIFTKVMESKSNVFVVFGQSYSVIDLRWLPQLTEGHWGTKGKVYILSSQMDLISMVYQRTLDTDIIHGVLSFTVLSRDLPKFQNYIMNRNPSNAKGDGFIKDFWQHAFNCVFQDEVLDELEGGICTGKEKLESLPGLFFEINMTSHSYGIYRAVYAVAP</sequence>
<dbReference type="Proteomes" id="UP000827872">
    <property type="component" value="Linkage Group LG15"/>
</dbReference>
<gene>
    <name evidence="1" type="ORF">K3G42_010379</name>
</gene>
<evidence type="ECO:0000313" key="2">
    <source>
        <dbReference type="Proteomes" id="UP000827872"/>
    </source>
</evidence>
<dbReference type="EMBL" id="CM037628">
    <property type="protein sequence ID" value="KAH7996716.1"/>
    <property type="molecule type" value="Genomic_DNA"/>
</dbReference>
<reference evidence="1" key="1">
    <citation type="submission" date="2021-08" db="EMBL/GenBank/DDBJ databases">
        <title>The first chromosome-level gecko genome reveals the dynamic sex chromosomes of Neotropical dwarf geckos (Sphaerodactylidae: Sphaerodactylus).</title>
        <authorList>
            <person name="Pinto B.J."/>
            <person name="Keating S.E."/>
            <person name="Gamble T."/>
        </authorList>
    </citation>
    <scope>NUCLEOTIDE SEQUENCE</scope>
    <source>
        <strain evidence="1">TG3544</strain>
    </source>
</reference>